<dbReference type="EMBL" id="BLAL01000172">
    <property type="protein sequence ID" value="GES87896.1"/>
    <property type="molecule type" value="Genomic_DNA"/>
</dbReference>
<protein>
    <submittedName>
        <fullName evidence="1">Uncharacterized protein</fullName>
    </submittedName>
</protein>
<accession>A0A8H3LJV5</accession>
<evidence type="ECO:0000313" key="1">
    <source>
        <dbReference type="EMBL" id="GES87896.1"/>
    </source>
</evidence>
<name>A0A8H3LJV5_9GLOM</name>
<dbReference type="Proteomes" id="UP000615446">
    <property type="component" value="Unassembled WGS sequence"/>
</dbReference>
<gene>
    <name evidence="1" type="ORF">RCL2_001486500</name>
</gene>
<proteinExistence type="predicted"/>
<reference evidence="1" key="1">
    <citation type="submission" date="2019-10" db="EMBL/GenBank/DDBJ databases">
        <title>Conservation and host-specific expression of non-tandemly repeated heterogenous ribosome RNA gene in arbuscular mycorrhizal fungi.</title>
        <authorList>
            <person name="Maeda T."/>
            <person name="Kobayashi Y."/>
            <person name="Nakagawa T."/>
            <person name="Ezawa T."/>
            <person name="Yamaguchi K."/>
            <person name="Bino T."/>
            <person name="Nishimoto Y."/>
            <person name="Shigenobu S."/>
            <person name="Kawaguchi M."/>
        </authorList>
    </citation>
    <scope>NUCLEOTIDE SEQUENCE</scope>
    <source>
        <strain evidence="1">HR1</strain>
    </source>
</reference>
<organism evidence="1 2">
    <name type="scientific">Rhizophagus clarus</name>
    <dbReference type="NCBI Taxonomy" id="94130"/>
    <lineage>
        <taxon>Eukaryota</taxon>
        <taxon>Fungi</taxon>
        <taxon>Fungi incertae sedis</taxon>
        <taxon>Mucoromycota</taxon>
        <taxon>Glomeromycotina</taxon>
        <taxon>Glomeromycetes</taxon>
        <taxon>Glomerales</taxon>
        <taxon>Glomeraceae</taxon>
        <taxon>Rhizophagus</taxon>
    </lineage>
</organism>
<comment type="caution">
    <text evidence="1">The sequence shown here is derived from an EMBL/GenBank/DDBJ whole genome shotgun (WGS) entry which is preliminary data.</text>
</comment>
<evidence type="ECO:0000313" key="2">
    <source>
        <dbReference type="Proteomes" id="UP000615446"/>
    </source>
</evidence>
<dbReference type="AlphaFoldDB" id="A0A8H3LJV5"/>
<sequence>MVLRQIGNDILESRKIGQYFSSALWPLSGEELCFIFIGESPLYPPRAFASTNFFSMQNFVNKFTNGLYLNNRL</sequence>